<feature type="compositionally biased region" description="Low complexity" evidence="1">
    <location>
        <begin position="107"/>
        <end position="124"/>
    </location>
</feature>
<feature type="region of interest" description="Disordered" evidence="1">
    <location>
        <begin position="92"/>
        <end position="176"/>
    </location>
</feature>
<feature type="compositionally biased region" description="Polar residues" evidence="1">
    <location>
        <begin position="140"/>
        <end position="152"/>
    </location>
</feature>
<proteinExistence type="predicted"/>
<dbReference type="EMBL" id="GEIB01002180">
    <property type="protein sequence ID" value="JAR86346.1"/>
    <property type="molecule type" value="Transcribed_RNA"/>
</dbReference>
<evidence type="ECO:0000256" key="1">
    <source>
        <dbReference type="SAM" id="MobiDB-lite"/>
    </source>
</evidence>
<dbReference type="AlphaFoldDB" id="A0A147B6D1"/>
<feature type="non-terminal residue" evidence="2">
    <location>
        <position position="176"/>
    </location>
</feature>
<feature type="non-terminal residue" evidence="2">
    <location>
        <position position="1"/>
    </location>
</feature>
<protein>
    <submittedName>
        <fullName evidence="2">Uncharacterized protein</fullName>
    </submittedName>
</protein>
<evidence type="ECO:0000313" key="2">
    <source>
        <dbReference type="EMBL" id="JAR86346.1"/>
    </source>
</evidence>
<organism evidence="2">
    <name type="scientific">Alectorobius mimon</name>
    <dbReference type="NCBI Taxonomy" id="360319"/>
    <lineage>
        <taxon>Eukaryota</taxon>
        <taxon>Metazoa</taxon>
        <taxon>Ecdysozoa</taxon>
        <taxon>Arthropoda</taxon>
        <taxon>Chelicerata</taxon>
        <taxon>Arachnida</taxon>
        <taxon>Acari</taxon>
        <taxon>Parasitiformes</taxon>
        <taxon>Ixodida</taxon>
        <taxon>Ixodoidea</taxon>
        <taxon>Argasidae</taxon>
        <taxon>Ornithodorinae</taxon>
        <taxon>Alectorobius</taxon>
    </lineage>
</organism>
<reference evidence="2" key="1">
    <citation type="submission" date="2016-03" db="EMBL/GenBank/DDBJ databases">
        <title>Gut transcriptome analysis on engorged females of Ornithodoros mimon (Acari: Argasidae) and phylogenetic inferences of soft ticks.</title>
        <authorList>
            <person name="Landulfo G.A."/>
            <person name="Giovanni D."/>
            <person name="Carvalho E."/>
            <person name="Junqueira-de-Azevedo I."/>
            <person name="Patane J."/>
            <person name="Mendoca R."/>
            <person name="Barros-Battesti D."/>
        </authorList>
    </citation>
    <scope>NUCLEOTIDE SEQUENCE</scope>
    <source>
        <strain evidence="2">Females</strain>
        <tissue evidence="2">Gut</tissue>
    </source>
</reference>
<name>A0A147B6D1_9ACAR</name>
<sequence length="176" mass="18375">IWGRNAPTRPGSVWALSTEETQLLKAQEVRSLPGFPHLAQGLAAGLLLAEALLLRSGAAGHPEPSKDSPSLLGLLLHNAVVADLRGRNTEREALCVPAQDSADSDSTDAMSASSDHAADSQRAAEGCQQVTGAAAGGWNESESCPAWTSEQSPVDGPEIAPGNHPWGSHVEQMKQE</sequence>
<accession>A0A147B6D1</accession>